<dbReference type="RefSeq" id="WP_169857201.1">
    <property type="nucleotide sequence ID" value="NZ_JAAQXV010000003.1"/>
</dbReference>
<comment type="caution">
    <text evidence="2">The sequence shown here is derived from an EMBL/GenBank/DDBJ whole genome shotgun (WGS) entry which is preliminary data.</text>
</comment>
<evidence type="ECO:0000256" key="1">
    <source>
        <dbReference type="SAM" id="SignalP"/>
    </source>
</evidence>
<proteinExistence type="predicted"/>
<keyword evidence="1" id="KW-0732">Signal</keyword>
<organism evidence="2 3">
    <name type="scientific">Pseudomonas mandelii</name>
    <dbReference type="NCBI Taxonomy" id="75612"/>
    <lineage>
        <taxon>Bacteria</taxon>
        <taxon>Pseudomonadati</taxon>
        <taxon>Pseudomonadota</taxon>
        <taxon>Gammaproteobacteria</taxon>
        <taxon>Pseudomonadales</taxon>
        <taxon>Pseudomonadaceae</taxon>
        <taxon>Pseudomonas</taxon>
    </lineage>
</organism>
<sequence length="243" mass="27030">MKHFIVFLTFFLFCFRVQAAEDCKKAIPTDAVLFQQFSFGAEFACVYESSSVQDNAILSFYSENVSGSKLISSNEKLISLEDARDGVNLPDVTKLKSGAYQILWDYPNGVDVINLALSTGVLYFDDATKELRLHPFGGDGEVRLLTLVNDSIAPATLNFSNINASQIFDKNSLRLKGEATDLRISIEKAFLYSDAAENSKTKSYLIKGDVVKVAEYKSGFLKASYKMKNGKYLIRWVSLSSVI</sequence>
<dbReference type="EMBL" id="JAAQXV010000003">
    <property type="protein sequence ID" value="NMZ79870.1"/>
    <property type="molecule type" value="Genomic_DNA"/>
</dbReference>
<evidence type="ECO:0000313" key="2">
    <source>
        <dbReference type="EMBL" id="NMZ79870.1"/>
    </source>
</evidence>
<feature type="signal peptide" evidence="1">
    <location>
        <begin position="1"/>
        <end position="19"/>
    </location>
</feature>
<evidence type="ECO:0000313" key="3">
    <source>
        <dbReference type="Proteomes" id="UP000548707"/>
    </source>
</evidence>
<reference evidence="2 3" key="1">
    <citation type="journal article" date="2020" name="Front. Microbiol.">
        <title>Genetic Organization of the aprX-lipA2 Operon Affects the Proteolytic Potential of Pseudomonas Species in Milk.</title>
        <authorList>
            <person name="Maier C."/>
            <person name="Huptas C."/>
            <person name="von Neubeck M."/>
            <person name="Scherer S."/>
            <person name="Wenning M."/>
            <person name="Lucking G."/>
        </authorList>
    </citation>
    <scope>NUCLEOTIDE SEQUENCE [LARGE SCALE GENOMIC DNA]</scope>
    <source>
        <strain evidence="2 3">WS 5114</strain>
    </source>
</reference>
<accession>A0AB36CVE3</accession>
<feature type="chain" id="PRO_5044277005" evidence="1">
    <location>
        <begin position="20"/>
        <end position="243"/>
    </location>
</feature>
<dbReference type="Proteomes" id="UP000548707">
    <property type="component" value="Unassembled WGS sequence"/>
</dbReference>
<protein>
    <submittedName>
        <fullName evidence="2">Uncharacterized protein</fullName>
    </submittedName>
</protein>
<gene>
    <name evidence="2" type="ORF">HBO26_11260</name>
</gene>
<name>A0AB36CVE3_9PSED</name>
<dbReference type="AlphaFoldDB" id="A0AB36CVE3"/>